<feature type="transmembrane region" description="Helical" evidence="7">
    <location>
        <begin position="337"/>
        <end position="358"/>
    </location>
</feature>
<keyword evidence="3 7" id="KW-0812">Transmembrane</keyword>
<dbReference type="PANTHER" id="PTHR23505">
    <property type="entry name" value="SPINSTER"/>
    <property type="match status" value="1"/>
</dbReference>
<dbReference type="InterPro" id="IPR020846">
    <property type="entry name" value="MFS_dom"/>
</dbReference>
<dbReference type="PANTHER" id="PTHR23505:SF79">
    <property type="entry name" value="PROTEIN SPINSTER"/>
    <property type="match status" value="1"/>
</dbReference>
<protein>
    <submittedName>
        <fullName evidence="9">MFS transporter</fullName>
    </submittedName>
</protein>
<dbReference type="EMBL" id="JBFALK010000021">
    <property type="protein sequence ID" value="MEV0973325.1"/>
    <property type="molecule type" value="Genomic_DNA"/>
</dbReference>
<comment type="subcellular location">
    <subcellularLocation>
        <location evidence="1">Cell membrane</location>
        <topology evidence="1">Multi-pass membrane protein</topology>
    </subcellularLocation>
</comment>
<gene>
    <name evidence="9" type="ORF">AB0I59_32385</name>
</gene>
<accession>A0ABV3GNY1</accession>
<dbReference type="Proteomes" id="UP001551675">
    <property type="component" value="Unassembled WGS sequence"/>
</dbReference>
<feature type="transmembrane region" description="Helical" evidence="7">
    <location>
        <begin position="168"/>
        <end position="188"/>
    </location>
</feature>
<evidence type="ECO:0000256" key="2">
    <source>
        <dbReference type="ARBA" id="ARBA00022448"/>
    </source>
</evidence>
<name>A0ABV3GNY1_MICGL</name>
<feature type="transmembrane region" description="Helical" evidence="7">
    <location>
        <begin position="55"/>
        <end position="75"/>
    </location>
</feature>
<sequence length="475" mass="50209">MLLRRLTTLLGGRARAQVIVILACVLALDTADKGTVGALAPQLQRDLGITETQVGALVAVSSGAGALAALPVGLLTDRVNRVRLLLVSIAMWAAAMVICGLSGSFQMLLFSRVALGAVTATSGPTIASLVGDYFPTSERGRIYGLILAGEMLGAGFGLILIGDLGYLLSWRFSFWFLALVGLVMFGVVKRGLAEPARGGQSRMEPEGGRHRLHRRSDDERDDAGHDDLAHVAVKRQAIAPEPALVLHQDTARMSMWRAVVYTLRIPTNRVMIVASAVGYFFFAGLSTFAVEFISGHYGVGKVAVSGLIPIVGLGALAGVLSGGRLADRLMRHRHPNARVLVPASAYIISVALFLPAVVTTSLAVAIPLFMAAAFALAAANPPLDAARLDVMHSRLWGRAESARTLLRRTAEAGAPVVFGFVADMFSAPGGRVSGLEYAFLIMLAPLVANGLILLRARHTYARDVATAAASEESTR</sequence>
<dbReference type="PROSITE" id="PS50850">
    <property type="entry name" value="MFS"/>
    <property type="match status" value="1"/>
</dbReference>
<feature type="domain" description="Major facilitator superfamily (MFS) profile" evidence="8">
    <location>
        <begin position="18"/>
        <end position="461"/>
    </location>
</feature>
<evidence type="ECO:0000256" key="6">
    <source>
        <dbReference type="SAM" id="MobiDB-lite"/>
    </source>
</evidence>
<evidence type="ECO:0000256" key="1">
    <source>
        <dbReference type="ARBA" id="ARBA00004651"/>
    </source>
</evidence>
<evidence type="ECO:0000259" key="8">
    <source>
        <dbReference type="PROSITE" id="PS50850"/>
    </source>
</evidence>
<evidence type="ECO:0000313" key="10">
    <source>
        <dbReference type="Proteomes" id="UP001551675"/>
    </source>
</evidence>
<dbReference type="RefSeq" id="WP_358138903.1">
    <property type="nucleotide sequence ID" value="NZ_JBFALK010000021.1"/>
</dbReference>
<dbReference type="Gene3D" id="1.20.1250.20">
    <property type="entry name" value="MFS general substrate transporter like domains"/>
    <property type="match status" value="1"/>
</dbReference>
<evidence type="ECO:0000313" key="9">
    <source>
        <dbReference type="EMBL" id="MEV0973325.1"/>
    </source>
</evidence>
<feature type="transmembrane region" description="Helical" evidence="7">
    <location>
        <begin position="109"/>
        <end position="130"/>
    </location>
</feature>
<evidence type="ECO:0000256" key="3">
    <source>
        <dbReference type="ARBA" id="ARBA00022692"/>
    </source>
</evidence>
<feature type="transmembrane region" description="Helical" evidence="7">
    <location>
        <begin position="142"/>
        <end position="162"/>
    </location>
</feature>
<comment type="caution">
    <text evidence="9">The sequence shown here is derived from an EMBL/GenBank/DDBJ whole genome shotgun (WGS) entry which is preliminary data.</text>
</comment>
<keyword evidence="10" id="KW-1185">Reference proteome</keyword>
<dbReference type="InterPro" id="IPR044770">
    <property type="entry name" value="MFS_spinster-like"/>
</dbReference>
<feature type="transmembrane region" description="Helical" evidence="7">
    <location>
        <begin position="437"/>
        <end position="454"/>
    </location>
</feature>
<dbReference type="Pfam" id="PF07690">
    <property type="entry name" value="MFS_1"/>
    <property type="match status" value="1"/>
</dbReference>
<feature type="compositionally biased region" description="Basic and acidic residues" evidence="6">
    <location>
        <begin position="203"/>
        <end position="223"/>
    </location>
</feature>
<keyword evidence="5 7" id="KW-0472">Membrane</keyword>
<organism evidence="9 10">
    <name type="scientific">Microtetraspora glauca</name>
    <dbReference type="NCBI Taxonomy" id="1996"/>
    <lineage>
        <taxon>Bacteria</taxon>
        <taxon>Bacillati</taxon>
        <taxon>Actinomycetota</taxon>
        <taxon>Actinomycetes</taxon>
        <taxon>Streptosporangiales</taxon>
        <taxon>Streptosporangiaceae</taxon>
        <taxon>Microtetraspora</taxon>
    </lineage>
</organism>
<dbReference type="SUPFAM" id="SSF103473">
    <property type="entry name" value="MFS general substrate transporter"/>
    <property type="match status" value="1"/>
</dbReference>
<feature type="transmembrane region" description="Helical" evidence="7">
    <location>
        <begin position="270"/>
        <end position="290"/>
    </location>
</feature>
<proteinExistence type="predicted"/>
<feature type="region of interest" description="Disordered" evidence="6">
    <location>
        <begin position="196"/>
        <end position="223"/>
    </location>
</feature>
<dbReference type="InterPro" id="IPR011701">
    <property type="entry name" value="MFS"/>
</dbReference>
<dbReference type="InterPro" id="IPR036259">
    <property type="entry name" value="MFS_trans_sf"/>
</dbReference>
<evidence type="ECO:0000256" key="5">
    <source>
        <dbReference type="ARBA" id="ARBA00023136"/>
    </source>
</evidence>
<keyword evidence="4 7" id="KW-1133">Transmembrane helix</keyword>
<reference evidence="9 10" key="1">
    <citation type="submission" date="2024-06" db="EMBL/GenBank/DDBJ databases">
        <title>The Natural Products Discovery Center: Release of the First 8490 Sequenced Strains for Exploring Actinobacteria Biosynthetic Diversity.</title>
        <authorList>
            <person name="Kalkreuter E."/>
            <person name="Kautsar S.A."/>
            <person name="Yang D."/>
            <person name="Bader C.D."/>
            <person name="Teijaro C.N."/>
            <person name="Fluegel L."/>
            <person name="Davis C.M."/>
            <person name="Simpson J.R."/>
            <person name="Lauterbach L."/>
            <person name="Steele A.D."/>
            <person name="Gui C."/>
            <person name="Meng S."/>
            <person name="Li G."/>
            <person name="Viehrig K."/>
            <person name="Ye F."/>
            <person name="Su P."/>
            <person name="Kiefer A.F."/>
            <person name="Nichols A."/>
            <person name="Cepeda A.J."/>
            <person name="Yan W."/>
            <person name="Fan B."/>
            <person name="Jiang Y."/>
            <person name="Adhikari A."/>
            <person name="Zheng C.-J."/>
            <person name="Schuster L."/>
            <person name="Cowan T.M."/>
            <person name="Smanski M.J."/>
            <person name="Chevrette M.G."/>
            <person name="De Carvalho L.P.S."/>
            <person name="Shen B."/>
        </authorList>
    </citation>
    <scope>NUCLEOTIDE SEQUENCE [LARGE SCALE GENOMIC DNA]</scope>
    <source>
        <strain evidence="9 10">NPDC050100</strain>
    </source>
</reference>
<keyword evidence="2" id="KW-0813">Transport</keyword>
<evidence type="ECO:0000256" key="7">
    <source>
        <dbReference type="SAM" id="Phobius"/>
    </source>
</evidence>
<feature type="transmembrane region" description="Helical" evidence="7">
    <location>
        <begin position="302"/>
        <end position="325"/>
    </location>
</feature>
<feature type="transmembrane region" description="Helical" evidence="7">
    <location>
        <begin position="82"/>
        <end position="103"/>
    </location>
</feature>
<evidence type="ECO:0000256" key="4">
    <source>
        <dbReference type="ARBA" id="ARBA00022989"/>
    </source>
</evidence>